<dbReference type="Proteomes" id="UP001054252">
    <property type="component" value="Unassembled WGS sequence"/>
</dbReference>
<keyword evidence="3" id="KW-1185">Reference proteome</keyword>
<dbReference type="PANTHER" id="PTHR34064">
    <property type="entry name" value="OS04G0672300 PROTEIN"/>
    <property type="match status" value="1"/>
</dbReference>
<gene>
    <name evidence="2" type="ORF">SLEP1_g34826</name>
</gene>
<proteinExistence type="predicted"/>
<protein>
    <submittedName>
        <fullName evidence="2">Uncharacterized protein</fullName>
    </submittedName>
</protein>
<name>A0AAV5KLA3_9ROSI</name>
<dbReference type="EMBL" id="BPVZ01000068">
    <property type="protein sequence ID" value="GKV25378.1"/>
    <property type="molecule type" value="Genomic_DNA"/>
</dbReference>
<reference evidence="2 3" key="1">
    <citation type="journal article" date="2021" name="Commun. Biol.">
        <title>The genome of Shorea leprosula (Dipterocarpaceae) highlights the ecological relevance of drought in aseasonal tropical rainforests.</title>
        <authorList>
            <person name="Ng K.K.S."/>
            <person name="Kobayashi M.J."/>
            <person name="Fawcett J.A."/>
            <person name="Hatakeyama M."/>
            <person name="Paape T."/>
            <person name="Ng C.H."/>
            <person name="Ang C.C."/>
            <person name="Tnah L.H."/>
            <person name="Lee C.T."/>
            <person name="Nishiyama T."/>
            <person name="Sese J."/>
            <person name="O'Brien M.J."/>
            <person name="Copetti D."/>
            <person name="Mohd Noor M.I."/>
            <person name="Ong R.C."/>
            <person name="Putra M."/>
            <person name="Sireger I.Z."/>
            <person name="Indrioko S."/>
            <person name="Kosugi Y."/>
            <person name="Izuno A."/>
            <person name="Isagi Y."/>
            <person name="Lee S.L."/>
            <person name="Shimizu K.K."/>
        </authorList>
    </citation>
    <scope>NUCLEOTIDE SEQUENCE [LARGE SCALE GENOMIC DNA]</scope>
    <source>
        <tissue evidence="2">Leaf</tissue>
    </source>
</reference>
<evidence type="ECO:0000313" key="3">
    <source>
        <dbReference type="Proteomes" id="UP001054252"/>
    </source>
</evidence>
<evidence type="ECO:0000256" key="1">
    <source>
        <dbReference type="SAM" id="Phobius"/>
    </source>
</evidence>
<keyword evidence="1" id="KW-0812">Transmembrane</keyword>
<feature type="transmembrane region" description="Helical" evidence="1">
    <location>
        <begin position="101"/>
        <end position="121"/>
    </location>
</feature>
<comment type="caution">
    <text evidence="2">The sequence shown here is derived from an EMBL/GenBank/DDBJ whole genome shotgun (WGS) entry which is preliminary data.</text>
</comment>
<keyword evidence="1" id="KW-1133">Transmembrane helix</keyword>
<accession>A0AAV5KLA3</accession>
<organism evidence="2 3">
    <name type="scientific">Rubroshorea leprosula</name>
    <dbReference type="NCBI Taxonomy" id="152421"/>
    <lineage>
        <taxon>Eukaryota</taxon>
        <taxon>Viridiplantae</taxon>
        <taxon>Streptophyta</taxon>
        <taxon>Embryophyta</taxon>
        <taxon>Tracheophyta</taxon>
        <taxon>Spermatophyta</taxon>
        <taxon>Magnoliopsida</taxon>
        <taxon>eudicotyledons</taxon>
        <taxon>Gunneridae</taxon>
        <taxon>Pentapetalae</taxon>
        <taxon>rosids</taxon>
        <taxon>malvids</taxon>
        <taxon>Malvales</taxon>
        <taxon>Dipterocarpaceae</taxon>
        <taxon>Rubroshorea</taxon>
    </lineage>
</organism>
<dbReference type="AlphaFoldDB" id="A0AAV5KLA3"/>
<sequence length="133" mass="15162">MCMDTLLSCQNCVVLQLQNEDDYSPSVVSINIEKENSEVLKSNEEMVGNSKSEGLVSHFQKVLQRQASLITDKSPTERVHDTPTNRWRRYKRAALFDSRKVVLLFSILSSMGTLVLIYLTLRVRQTADGFNHV</sequence>
<evidence type="ECO:0000313" key="2">
    <source>
        <dbReference type="EMBL" id="GKV25378.1"/>
    </source>
</evidence>
<dbReference type="PANTHER" id="PTHR34064:SF5">
    <property type="entry name" value="PROTEIN, PUTATIVE-RELATED"/>
    <property type="match status" value="1"/>
</dbReference>
<keyword evidence="1" id="KW-0472">Membrane</keyword>